<dbReference type="InterPro" id="IPR029046">
    <property type="entry name" value="LolA/LolB/LppX"/>
</dbReference>
<evidence type="ECO:0000256" key="10">
    <source>
        <dbReference type="ARBA" id="ARBA00023186"/>
    </source>
</evidence>
<dbReference type="SUPFAM" id="SSF89392">
    <property type="entry name" value="Prokaryotic lipoproteins and lipoprotein localization factors"/>
    <property type="match status" value="1"/>
</dbReference>
<dbReference type="Pfam" id="PF03550">
    <property type="entry name" value="LolB"/>
    <property type="match status" value="1"/>
</dbReference>
<dbReference type="Gene3D" id="2.50.20.10">
    <property type="entry name" value="Lipoprotein localisation LolA/LolB/LppX"/>
    <property type="match status" value="1"/>
</dbReference>
<dbReference type="RefSeq" id="WP_380696656.1">
    <property type="nucleotide sequence ID" value="NZ_JBHRYR010000003.1"/>
</dbReference>
<comment type="caution">
    <text evidence="15">The sequence shown here is derived from an EMBL/GenBank/DDBJ whole genome shotgun (WGS) entry which is preliminary data.</text>
</comment>
<evidence type="ECO:0000256" key="2">
    <source>
        <dbReference type="ARBA" id="ARBA00009696"/>
    </source>
</evidence>
<comment type="subunit">
    <text evidence="3 13">Monomer.</text>
</comment>
<evidence type="ECO:0000313" key="16">
    <source>
        <dbReference type="Proteomes" id="UP001595617"/>
    </source>
</evidence>
<evidence type="ECO:0000256" key="11">
    <source>
        <dbReference type="ARBA" id="ARBA00023237"/>
    </source>
</evidence>
<keyword evidence="8 13" id="KW-0472">Membrane</keyword>
<dbReference type="EMBL" id="JBHRYR010000003">
    <property type="protein sequence ID" value="MFC3853470.1"/>
    <property type="molecule type" value="Genomic_DNA"/>
</dbReference>
<evidence type="ECO:0000256" key="5">
    <source>
        <dbReference type="ARBA" id="ARBA00022448"/>
    </source>
</evidence>
<keyword evidence="6 13" id="KW-0732">Signal</keyword>
<evidence type="ECO:0000256" key="8">
    <source>
        <dbReference type="ARBA" id="ARBA00023136"/>
    </source>
</evidence>
<keyword evidence="10 13" id="KW-0143">Chaperone</keyword>
<dbReference type="CDD" id="cd16326">
    <property type="entry name" value="LolB"/>
    <property type="match status" value="1"/>
</dbReference>
<keyword evidence="16" id="KW-1185">Reference proteome</keyword>
<sequence>MKRLNPLLIVLFAFTLVACSTRPPEPVAQEEMLPPWLEHRDRMRAVETWTLQGRVGARQGSEGANFTVYWQQRDEDYNIRLSGPLGQGGATINGGYGWAELRTKDDHFFAASLEELLSEAIAIDLPLHHLQYWLRGIPSPGARAGIKLNSDALLERMEQHGWTIEYTEYDPETQLPLRFSMRFEDSRAQIIISTWDISGV</sequence>
<evidence type="ECO:0000256" key="13">
    <source>
        <dbReference type="HAMAP-Rule" id="MF_00233"/>
    </source>
</evidence>
<dbReference type="PROSITE" id="PS51257">
    <property type="entry name" value="PROKAR_LIPOPROTEIN"/>
    <property type="match status" value="1"/>
</dbReference>
<evidence type="ECO:0000313" key="15">
    <source>
        <dbReference type="EMBL" id="MFC3853470.1"/>
    </source>
</evidence>
<feature type="signal peptide" evidence="14">
    <location>
        <begin position="1"/>
        <end position="18"/>
    </location>
</feature>
<dbReference type="Proteomes" id="UP001595617">
    <property type="component" value="Unassembled WGS sequence"/>
</dbReference>
<proteinExistence type="inferred from homology"/>
<evidence type="ECO:0000256" key="3">
    <source>
        <dbReference type="ARBA" id="ARBA00011245"/>
    </source>
</evidence>
<gene>
    <name evidence="13 15" type="primary">lolB</name>
    <name evidence="15" type="ORF">ACFOOG_11555</name>
</gene>
<dbReference type="InterPro" id="IPR004565">
    <property type="entry name" value="OM_lipoprot_LolB"/>
</dbReference>
<dbReference type="HAMAP" id="MF_00233">
    <property type="entry name" value="LolB"/>
    <property type="match status" value="1"/>
</dbReference>
<name>A0ABV8A277_9GAMM</name>
<comment type="similarity">
    <text evidence="2 13">Belongs to the LolB family.</text>
</comment>
<evidence type="ECO:0000256" key="9">
    <source>
        <dbReference type="ARBA" id="ARBA00023139"/>
    </source>
</evidence>
<evidence type="ECO:0000256" key="7">
    <source>
        <dbReference type="ARBA" id="ARBA00022927"/>
    </source>
</evidence>
<keyword evidence="7 13" id="KW-0653">Protein transport</keyword>
<keyword evidence="9 13" id="KW-0564">Palmitate</keyword>
<protein>
    <recommendedName>
        <fullName evidence="4 13">Outer-membrane lipoprotein LolB</fullName>
    </recommendedName>
</protein>
<evidence type="ECO:0000256" key="12">
    <source>
        <dbReference type="ARBA" id="ARBA00023288"/>
    </source>
</evidence>
<feature type="chain" id="PRO_5047303188" description="Outer-membrane lipoprotein LolB" evidence="14">
    <location>
        <begin position="19"/>
        <end position="200"/>
    </location>
</feature>
<comment type="function">
    <text evidence="13">Plays a critical role in the incorporation of lipoproteins in the outer membrane after they are released by the LolA protein.</text>
</comment>
<keyword evidence="11 13" id="KW-0998">Cell outer membrane</keyword>
<evidence type="ECO:0000256" key="14">
    <source>
        <dbReference type="SAM" id="SignalP"/>
    </source>
</evidence>
<evidence type="ECO:0000256" key="6">
    <source>
        <dbReference type="ARBA" id="ARBA00022729"/>
    </source>
</evidence>
<keyword evidence="5 13" id="KW-0813">Transport</keyword>
<evidence type="ECO:0000256" key="4">
    <source>
        <dbReference type="ARBA" id="ARBA00016202"/>
    </source>
</evidence>
<evidence type="ECO:0000256" key="1">
    <source>
        <dbReference type="ARBA" id="ARBA00004459"/>
    </source>
</evidence>
<keyword evidence="12 13" id="KW-0449">Lipoprotein</keyword>
<accession>A0ABV8A277</accession>
<dbReference type="NCBIfam" id="TIGR00548">
    <property type="entry name" value="lolB"/>
    <property type="match status" value="1"/>
</dbReference>
<reference evidence="16" key="1">
    <citation type="journal article" date="2019" name="Int. J. Syst. Evol. Microbiol.">
        <title>The Global Catalogue of Microorganisms (GCM) 10K type strain sequencing project: providing services to taxonomists for standard genome sequencing and annotation.</title>
        <authorList>
            <consortium name="The Broad Institute Genomics Platform"/>
            <consortium name="The Broad Institute Genome Sequencing Center for Infectious Disease"/>
            <person name="Wu L."/>
            <person name="Ma J."/>
        </authorList>
    </citation>
    <scope>NUCLEOTIDE SEQUENCE [LARGE SCALE GENOMIC DNA]</scope>
    <source>
        <strain evidence="16">IBRC 10765</strain>
    </source>
</reference>
<organism evidence="15 16">
    <name type="scientific">Saccharospirillum mangrovi</name>
    <dbReference type="NCBI Taxonomy" id="2161747"/>
    <lineage>
        <taxon>Bacteria</taxon>
        <taxon>Pseudomonadati</taxon>
        <taxon>Pseudomonadota</taxon>
        <taxon>Gammaproteobacteria</taxon>
        <taxon>Oceanospirillales</taxon>
        <taxon>Saccharospirillaceae</taxon>
        <taxon>Saccharospirillum</taxon>
    </lineage>
</organism>
<comment type="subcellular location">
    <subcellularLocation>
        <location evidence="1 13">Cell outer membrane</location>
        <topology evidence="1 13">Lipid-anchor</topology>
    </subcellularLocation>
</comment>